<protein>
    <submittedName>
        <fullName evidence="6">LysR family transcriptional regulator</fullName>
    </submittedName>
</protein>
<dbReference type="Gene3D" id="1.10.10.10">
    <property type="entry name" value="Winged helix-like DNA-binding domain superfamily/Winged helix DNA-binding domain"/>
    <property type="match status" value="1"/>
</dbReference>
<comment type="similarity">
    <text evidence="1">Belongs to the LysR transcriptional regulatory family.</text>
</comment>
<proteinExistence type="inferred from homology"/>
<dbReference type="Pfam" id="PF00126">
    <property type="entry name" value="HTH_1"/>
    <property type="match status" value="1"/>
</dbReference>
<evidence type="ECO:0000313" key="6">
    <source>
        <dbReference type="EMBL" id="MFC5290312.1"/>
    </source>
</evidence>
<dbReference type="Proteomes" id="UP001596157">
    <property type="component" value="Unassembled WGS sequence"/>
</dbReference>
<comment type="caution">
    <text evidence="6">The sequence shown here is derived from an EMBL/GenBank/DDBJ whole genome shotgun (WGS) entry which is preliminary data.</text>
</comment>
<dbReference type="InterPro" id="IPR005119">
    <property type="entry name" value="LysR_subst-bd"/>
</dbReference>
<dbReference type="SUPFAM" id="SSF53850">
    <property type="entry name" value="Periplasmic binding protein-like II"/>
    <property type="match status" value="1"/>
</dbReference>
<evidence type="ECO:0000313" key="7">
    <source>
        <dbReference type="Proteomes" id="UP001596157"/>
    </source>
</evidence>
<dbReference type="PANTHER" id="PTHR30346">
    <property type="entry name" value="TRANSCRIPTIONAL DUAL REGULATOR HCAR-RELATED"/>
    <property type="match status" value="1"/>
</dbReference>
<dbReference type="EMBL" id="JBHSKF010000015">
    <property type="protein sequence ID" value="MFC5290312.1"/>
    <property type="molecule type" value="Genomic_DNA"/>
</dbReference>
<keyword evidence="4" id="KW-0804">Transcription</keyword>
<evidence type="ECO:0000256" key="3">
    <source>
        <dbReference type="ARBA" id="ARBA00023125"/>
    </source>
</evidence>
<dbReference type="SUPFAM" id="SSF46785">
    <property type="entry name" value="Winged helix' DNA-binding domain"/>
    <property type="match status" value="1"/>
</dbReference>
<keyword evidence="3" id="KW-0238">DNA-binding</keyword>
<dbReference type="PROSITE" id="PS50931">
    <property type="entry name" value="HTH_LYSR"/>
    <property type="match status" value="1"/>
</dbReference>
<dbReference type="PANTHER" id="PTHR30346:SF29">
    <property type="entry name" value="LYSR SUBSTRATE-BINDING"/>
    <property type="match status" value="1"/>
</dbReference>
<evidence type="ECO:0000256" key="1">
    <source>
        <dbReference type="ARBA" id="ARBA00009437"/>
    </source>
</evidence>
<dbReference type="InterPro" id="IPR036388">
    <property type="entry name" value="WH-like_DNA-bd_sf"/>
</dbReference>
<dbReference type="Gene3D" id="3.40.190.10">
    <property type="entry name" value="Periplasmic binding protein-like II"/>
    <property type="match status" value="2"/>
</dbReference>
<keyword evidence="2" id="KW-0805">Transcription regulation</keyword>
<organism evidence="6 7">
    <name type="scientific">Actinokineospora guangxiensis</name>
    <dbReference type="NCBI Taxonomy" id="1490288"/>
    <lineage>
        <taxon>Bacteria</taxon>
        <taxon>Bacillati</taxon>
        <taxon>Actinomycetota</taxon>
        <taxon>Actinomycetes</taxon>
        <taxon>Pseudonocardiales</taxon>
        <taxon>Pseudonocardiaceae</taxon>
        <taxon>Actinokineospora</taxon>
    </lineage>
</organism>
<gene>
    <name evidence="6" type="ORF">ACFPM7_24940</name>
</gene>
<dbReference type="RefSeq" id="WP_378250196.1">
    <property type="nucleotide sequence ID" value="NZ_JBHSKF010000015.1"/>
</dbReference>
<dbReference type="CDD" id="cd00090">
    <property type="entry name" value="HTH_ARSR"/>
    <property type="match status" value="1"/>
</dbReference>
<dbReference type="InterPro" id="IPR000847">
    <property type="entry name" value="LysR_HTH_N"/>
</dbReference>
<keyword evidence="7" id="KW-1185">Reference proteome</keyword>
<dbReference type="CDD" id="cd08423">
    <property type="entry name" value="PBP2_LTTR_like_6"/>
    <property type="match status" value="1"/>
</dbReference>
<evidence type="ECO:0000256" key="4">
    <source>
        <dbReference type="ARBA" id="ARBA00023163"/>
    </source>
</evidence>
<feature type="domain" description="HTH lysR-type" evidence="5">
    <location>
        <begin position="2"/>
        <end position="59"/>
    </location>
</feature>
<reference evidence="7" key="1">
    <citation type="journal article" date="2019" name="Int. J. Syst. Evol. Microbiol.">
        <title>The Global Catalogue of Microorganisms (GCM) 10K type strain sequencing project: providing services to taxonomists for standard genome sequencing and annotation.</title>
        <authorList>
            <consortium name="The Broad Institute Genomics Platform"/>
            <consortium name="The Broad Institute Genome Sequencing Center for Infectious Disease"/>
            <person name="Wu L."/>
            <person name="Ma J."/>
        </authorList>
    </citation>
    <scope>NUCLEOTIDE SEQUENCE [LARGE SCALE GENOMIC DNA]</scope>
    <source>
        <strain evidence="7">CCUG 59778</strain>
    </source>
</reference>
<dbReference type="InterPro" id="IPR036390">
    <property type="entry name" value="WH_DNA-bd_sf"/>
</dbReference>
<evidence type="ECO:0000256" key="2">
    <source>
        <dbReference type="ARBA" id="ARBA00023015"/>
    </source>
</evidence>
<evidence type="ECO:0000259" key="5">
    <source>
        <dbReference type="PROSITE" id="PS50931"/>
    </source>
</evidence>
<dbReference type="InterPro" id="IPR011991">
    <property type="entry name" value="ArsR-like_HTH"/>
</dbReference>
<sequence>MLDPRKLRLLRDLARAGTISAVAEAHAYTPSAVSQQLSALEREAGAALLERTGRRVAITEAGHVLIRHAEIVLGALEQAAAAVAGTPSGPVRIGAFPTAMRGLLPAALVRLGGAHPGLRLHVSELDPAEVPDALRERRIDVGLLNDYSTAPIDPDPAIDTAPLLDEPVHLAVPEASAARGIACTRADPWIVASPGTLCHTVALRLCRGEGFHPDVRHQADDFSTVLALVAAGQGVAIVPGMAVPEPVAGVRLVALTTRRRTRVAYRRGSADHPAIAAAVAALTAQGLSRSP</sequence>
<accession>A0ABW0ET51</accession>
<name>A0ABW0ET51_9PSEU</name>
<dbReference type="Pfam" id="PF03466">
    <property type="entry name" value="LysR_substrate"/>
    <property type="match status" value="1"/>
</dbReference>